<accession>A0A5B9MJV2</accession>
<dbReference type="RefSeq" id="WP_147869568.1">
    <property type="nucleotide sequence ID" value="NZ_CP036264.1"/>
</dbReference>
<feature type="domain" description="Pyrrolo-quinoline quinone repeat" evidence="1">
    <location>
        <begin position="108"/>
        <end position="353"/>
    </location>
</feature>
<protein>
    <submittedName>
        <fullName evidence="2">Outer membrane biogenesis protein BamB</fullName>
    </submittedName>
</protein>
<dbReference type="Gene3D" id="2.130.10.10">
    <property type="entry name" value="YVTN repeat-like/Quinoprotein amine dehydrogenase"/>
    <property type="match status" value="2"/>
</dbReference>
<organism evidence="2 3">
    <name type="scientific">Stieleria maiorica</name>
    <dbReference type="NCBI Taxonomy" id="2795974"/>
    <lineage>
        <taxon>Bacteria</taxon>
        <taxon>Pseudomonadati</taxon>
        <taxon>Planctomycetota</taxon>
        <taxon>Planctomycetia</taxon>
        <taxon>Pirellulales</taxon>
        <taxon>Pirellulaceae</taxon>
        <taxon>Stieleria</taxon>
    </lineage>
</organism>
<dbReference type="EMBL" id="CP036264">
    <property type="protein sequence ID" value="QEG00307.1"/>
    <property type="molecule type" value="Genomic_DNA"/>
</dbReference>
<dbReference type="KEGG" id="smam:Mal15_43770"/>
<dbReference type="InterPro" id="IPR015943">
    <property type="entry name" value="WD40/YVTN_repeat-like_dom_sf"/>
</dbReference>
<evidence type="ECO:0000259" key="1">
    <source>
        <dbReference type="Pfam" id="PF13360"/>
    </source>
</evidence>
<dbReference type="Pfam" id="PF13360">
    <property type="entry name" value="PQQ_2"/>
    <property type="match status" value="1"/>
</dbReference>
<dbReference type="PANTHER" id="PTHR34512:SF30">
    <property type="entry name" value="OUTER MEMBRANE PROTEIN ASSEMBLY FACTOR BAMB"/>
    <property type="match status" value="1"/>
</dbReference>
<sequence>MTQTPVKLLVIGLVALVGCRKQTPVDEVSLSQSGVVVSERDFSDLAGQWPQWRGPNGDGISDAQPLPTTWDDATNVVWKSDVPGRGHSSPIVVGDLVVVGSAIDSKSEQIVVAYDRETGDQRWQTTVHKGGFPSDRDVHHKATNANGTLASDGDLLVTAHLNSQRVFVTALDLEGNQVWQRDIGAFASKFGYAPSPVLYKSLVIIAADNFGGGYLVGMDLKSGEIAWRTKRGNASSYSSPHVATVGGVDQVLISGGDRLASYDPATGEELWETQCIAEATCGTVVTTDDRIFAAGGYPEKETVCLSAKGERIWSDRTKVYEPSLITDGEHVFAVNDDGIALCWSAEDGTIRWKKRLGGSFSSSPVLCNGNVYAADLSGNTYVFQASGDEYRQVAKNRLGDDCYASPAIVDGSIYLRVGIGDGNERREQLVRIGTAE</sequence>
<name>A0A5B9MJV2_9BACT</name>
<dbReference type="PROSITE" id="PS51257">
    <property type="entry name" value="PROKAR_LIPOPROTEIN"/>
    <property type="match status" value="1"/>
</dbReference>
<gene>
    <name evidence="2" type="ORF">Mal15_43770</name>
</gene>
<evidence type="ECO:0000313" key="2">
    <source>
        <dbReference type="EMBL" id="QEG00307.1"/>
    </source>
</evidence>
<dbReference type="PANTHER" id="PTHR34512">
    <property type="entry name" value="CELL SURFACE PROTEIN"/>
    <property type="match status" value="1"/>
</dbReference>
<proteinExistence type="predicted"/>
<dbReference type="SUPFAM" id="SSF50998">
    <property type="entry name" value="Quinoprotein alcohol dehydrogenase-like"/>
    <property type="match status" value="1"/>
</dbReference>
<dbReference type="AlphaFoldDB" id="A0A5B9MJV2"/>
<dbReference type="SMART" id="SM00564">
    <property type="entry name" value="PQQ"/>
    <property type="match status" value="5"/>
</dbReference>
<reference evidence="2 3" key="1">
    <citation type="submission" date="2019-02" db="EMBL/GenBank/DDBJ databases">
        <title>Planctomycetal bacteria perform biofilm scaping via a novel small molecule.</title>
        <authorList>
            <person name="Jeske O."/>
            <person name="Boedeker C."/>
            <person name="Wiegand S."/>
            <person name="Breitling P."/>
            <person name="Kallscheuer N."/>
            <person name="Jogler M."/>
            <person name="Rohde M."/>
            <person name="Petersen J."/>
            <person name="Medema M.H."/>
            <person name="Surup F."/>
            <person name="Jogler C."/>
        </authorList>
    </citation>
    <scope>NUCLEOTIDE SEQUENCE [LARGE SCALE GENOMIC DNA]</scope>
    <source>
        <strain evidence="2 3">Mal15</strain>
    </source>
</reference>
<evidence type="ECO:0000313" key="3">
    <source>
        <dbReference type="Proteomes" id="UP000321353"/>
    </source>
</evidence>
<dbReference type="InterPro" id="IPR011047">
    <property type="entry name" value="Quinoprotein_ADH-like_sf"/>
</dbReference>
<dbReference type="InterPro" id="IPR018391">
    <property type="entry name" value="PQQ_b-propeller_rpt"/>
</dbReference>
<keyword evidence="3" id="KW-1185">Reference proteome</keyword>
<dbReference type="InterPro" id="IPR002372">
    <property type="entry name" value="PQQ_rpt_dom"/>
</dbReference>
<dbReference type="Proteomes" id="UP000321353">
    <property type="component" value="Chromosome"/>
</dbReference>